<feature type="region of interest" description="Disordered" evidence="1">
    <location>
        <begin position="424"/>
        <end position="453"/>
    </location>
</feature>
<feature type="compositionally biased region" description="Polar residues" evidence="1">
    <location>
        <begin position="434"/>
        <end position="445"/>
    </location>
</feature>
<feature type="region of interest" description="Disordered" evidence="1">
    <location>
        <begin position="633"/>
        <end position="679"/>
    </location>
</feature>
<keyword evidence="3" id="KW-1185">Reference proteome</keyword>
<evidence type="ECO:0000256" key="1">
    <source>
        <dbReference type="SAM" id="MobiDB-lite"/>
    </source>
</evidence>
<gene>
    <name evidence="2" type="ORF">CYMTET_4171</name>
</gene>
<organism evidence="2 3">
    <name type="scientific">Cymbomonas tetramitiformis</name>
    <dbReference type="NCBI Taxonomy" id="36881"/>
    <lineage>
        <taxon>Eukaryota</taxon>
        <taxon>Viridiplantae</taxon>
        <taxon>Chlorophyta</taxon>
        <taxon>Pyramimonadophyceae</taxon>
        <taxon>Pyramimonadales</taxon>
        <taxon>Pyramimonadaceae</taxon>
        <taxon>Cymbomonas</taxon>
    </lineage>
</organism>
<evidence type="ECO:0000313" key="3">
    <source>
        <dbReference type="Proteomes" id="UP001190700"/>
    </source>
</evidence>
<dbReference type="Proteomes" id="UP001190700">
    <property type="component" value="Unassembled WGS sequence"/>
</dbReference>
<comment type="caution">
    <text evidence="2">The sequence shown here is derived from an EMBL/GenBank/DDBJ whole genome shotgun (WGS) entry which is preliminary data.</text>
</comment>
<name>A0AAE0LKC5_9CHLO</name>
<dbReference type="EMBL" id="LGRX02000508">
    <property type="protein sequence ID" value="KAK3288347.1"/>
    <property type="molecule type" value="Genomic_DNA"/>
</dbReference>
<evidence type="ECO:0000313" key="2">
    <source>
        <dbReference type="EMBL" id="KAK3288347.1"/>
    </source>
</evidence>
<dbReference type="AlphaFoldDB" id="A0AAE0LKC5"/>
<protein>
    <submittedName>
        <fullName evidence="2">Uncharacterized protein</fullName>
    </submittedName>
</protein>
<reference evidence="2 3" key="1">
    <citation type="journal article" date="2015" name="Genome Biol. Evol.">
        <title>Comparative Genomics of a Bacterivorous Green Alga Reveals Evolutionary Causalities and Consequences of Phago-Mixotrophic Mode of Nutrition.</title>
        <authorList>
            <person name="Burns J.A."/>
            <person name="Paasch A."/>
            <person name="Narechania A."/>
            <person name="Kim E."/>
        </authorList>
    </citation>
    <scope>NUCLEOTIDE SEQUENCE [LARGE SCALE GENOMIC DNA]</scope>
    <source>
        <strain evidence="2 3">PLY_AMNH</strain>
    </source>
</reference>
<sequence length="898" mass="94287">MTAAKRPAPVGLLEQFNDLAPKIHAGICLKSGMHASPGGEGWLQGNFDILLENVFNKCAAFQLLAPLSQEHTVAKGKCSQWIKQKMRNLNKRFQTQCVSPANCRQDVLGEAELCTACAPKVTANITAMLQFDRFIAGNPQCTGLRVTTPEESNVLRARFPGPWQQAVDAVAGGPPGAFHPAVANQQPHTVAAAACGRVATHAPQVAADPAGAGVAVHAPPGGVRTAGTMQAPQVAADPAGAGVAAHAPPGGVRTAGTIQPPQVAADPAAGGVAAHAPPGGVRTAGTIQPPQVAADPAGGGVAAHAPPGGVRTAGTMHAPQVAADPAGAGVAAHAPPGGVRTAVTIQPPQVAADVQDNFLADIGVWVKYLSECPWVTYDPAARIFSDDTNHMTQSQLPESHAIWVGEVCDALNLLRPFLTMVPVPPAQGRRPQGAHTTQPRTQESRPAQAPEQPTHLKINQAAAPAPGALPTPEEAVSPLPTIMTEAAFRSSLDEQSEEDEEVVAPQQAQEVRRSPRTSVTSPPSLEKQRAGNIARNIAMMRGVMEAKGALFTVGDTTPEAALALLQTVTDERLKDHLTALKGTGKKVSLTMKGSLFTLQQPATFAGYAALSKKSLDALNTPLTNELRRRVNSNPELRALVPVATPKSTAAEPRKSKRNEGPPAAGSNKRKKQACPADARQVTVSGATMAELLPISRKGAFHRAVSGGVEWLVAAGKAEKLTQSAVKILSGRMKTQLWETTTYGEEYSVEHASGTWSGAIGKTVHRITVEEWSEVHDYYCTAVASDNGANLQVKLPAVLLDFAIFHAEFDAHAFNSAIIPKFGECRVPDVHICEKGLLWRTSTGEEMCMSNLPKLLSMCDTVPPGLQVDGNAEPRPAGEWGTPPAGSSHAWVVTCRCLQ</sequence>
<feature type="region of interest" description="Disordered" evidence="1">
    <location>
        <begin position="490"/>
        <end position="529"/>
    </location>
</feature>
<accession>A0AAE0LKC5</accession>
<proteinExistence type="predicted"/>